<dbReference type="InterPro" id="IPR050534">
    <property type="entry name" value="Coronavir_polyprotein_1ab"/>
</dbReference>
<name>A0ABP0IN72_9DINO</name>
<keyword evidence="2" id="KW-0067">ATP-binding</keyword>
<keyword evidence="2" id="KW-0347">Helicase</keyword>
<evidence type="ECO:0000256" key="1">
    <source>
        <dbReference type="SAM" id="MobiDB-lite"/>
    </source>
</evidence>
<dbReference type="SUPFAM" id="SSF52540">
    <property type="entry name" value="P-loop containing nucleoside triphosphate hydrolases"/>
    <property type="match status" value="1"/>
</dbReference>
<gene>
    <name evidence="2" type="ORF">SCF082_LOCUS7486</name>
</gene>
<dbReference type="Pfam" id="PF13245">
    <property type="entry name" value="AAA_19"/>
    <property type="match status" value="1"/>
</dbReference>
<dbReference type="EMBL" id="CAXAMM010004204">
    <property type="protein sequence ID" value="CAK9002804.1"/>
    <property type="molecule type" value="Genomic_DNA"/>
</dbReference>
<evidence type="ECO:0000313" key="2">
    <source>
        <dbReference type="EMBL" id="CAK9002804.1"/>
    </source>
</evidence>
<dbReference type="GO" id="GO:0004386">
    <property type="term" value="F:helicase activity"/>
    <property type="evidence" value="ECO:0007669"/>
    <property type="project" value="UniProtKB-KW"/>
</dbReference>
<keyword evidence="2" id="KW-0547">Nucleotide-binding</keyword>
<dbReference type="PANTHER" id="PTHR43788">
    <property type="entry name" value="DNA2/NAM7 HELICASE FAMILY MEMBER"/>
    <property type="match status" value="1"/>
</dbReference>
<keyword evidence="2" id="KW-0378">Hydrolase</keyword>
<dbReference type="InterPro" id="IPR027417">
    <property type="entry name" value="P-loop_NTPase"/>
</dbReference>
<keyword evidence="3" id="KW-1185">Reference proteome</keyword>
<feature type="region of interest" description="Disordered" evidence="1">
    <location>
        <begin position="1"/>
        <end position="24"/>
    </location>
</feature>
<dbReference type="Proteomes" id="UP001642464">
    <property type="component" value="Unassembled WGS sequence"/>
</dbReference>
<organism evidence="2 3">
    <name type="scientific">Durusdinium trenchii</name>
    <dbReference type="NCBI Taxonomy" id="1381693"/>
    <lineage>
        <taxon>Eukaryota</taxon>
        <taxon>Sar</taxon>
        <taxon>Alveolata</taxon>
        <taxon>Dinophyceae</taxon>
        <taxon>Suessiales</taxon>
        <taxon>Symbiodiniaceae</taxon>
        <taxon>Durusdinium</taxon>
    </lineage>
</organism>
<protein>
    <submittedName>
        <fullName evidence="2">ATP-dependent DNA helicase PIF1 (DNA repair and recombination helicase PIF1)</fullName>
    </submittedName>
</protein>
<feature type="non-terminal residue" evidence="2">
    <location>
        <position position="559"/>
    </location>
</feature>
<dbReference type="Gene3D" id="3.40.50.300">
    <property type="entry name" value="P-loop containing nucleotide triphosphate hydrolases"/>
    <property type="match status" value="1"/>
</dbReference>
<comment type="caution">
    <text evidence="2">The sequence shown here is derived from an EMBL/GenBank/DDBJ whole genome shotgun (WGS) entry which is preliminary data.</text>
</comment>
<reference evidence="2 3" key="1">
    <citation type="submission" date="2024-02" db="EMBL/GenBank/DDBJ databases">
        <authorList>
            <person name="Chen Y."/>
            <person name="Shah S."/>
            <person name="Dougan E. K."/>
            <person name="Thang M."/>
            <person name="Chan C."/>
        </authorList>
    </citation>
    <scope>NUCLEOTIDE SEQUENCE [LARGE SCALE GENOMIC DNA]</scope>
</reference>
<evidence type="ECO:0000313" key="3">
    <source>
        <dbReference type="Proteomes" id="UP001642464"/>
    </source>
</evidence>
<accession>A0ABP0IN72</accession>
<sequence>MAEPLPKRRRITGKRPPSPSTAAGRRNVVRLLRAWARHAPVILEAAFAESSIVDLPEADREQLRKDSTERTAQDLLAKRASVAAPPSPEELQGYQEKVRQDRALVLKKFFPERQRTVRHAGHQWKHPMTEEVRANIQDIAPNDAGLPVAAASVVARNVETWCKRGSWQICKECYSVETVHLKEPAALRASTGQVGRCKNCVKPAEKRIWVPQPEEVPKALRGLSRAQIQALRPLDVDCGPEWKADFGYYLHSSMIRFAWAEEDVEDKVKALPTHSLRKQAKKQHLDGTMEREARVQAPLRIRQAYLDEDDEFPLAGDQLRVADNVNKRVDQALAVRYAASEEEADRLLHLADEHGSMVAVLGPPGTGKTAVLDQCIRRAQRLGARVLLAMPTGVQRARMKQRHPEADLDTCHGAFMFHKPLVEAMGVMLCYDLIVVDEAPQLFEEHFDRLHQMWLGAGKLPCLVFAGDEWQLPPPDHTKRSLVHHPQWRFVYKIQLHKVWRQSDEDPLLSKLGYLRKNRPMGAEGTAFVRDLCRNHKAWTGHHTPTNLDIQDLFQKTDN</sequence>
<proteinExistence type="predicted"/>